<evidence type="ECO:0000256" key="1">
    <source>
        <dbReference type="SAM" id="SignalP"/>
    </source>
</evidence>
<dbReference type="Proteomes" id="UP000236641">
    <property type="component" value="Unassembled WGS sequence"/>
</dbReference>
<feature type="chain" id="PRO_5014433749" description="Outer membrane protein beta-barrel domain-containing protein" evidence="1">
    <location>
        <begin position="19"/>
        <end position="192"/>
    </location>
</feature>
<feature type="signal peptide" evidence="1">
    <location>
        <begin position="1"/>
        <end position="18"/>
    </location>
</feature>
<protein>
    <recommendedName>
        <fullName evidence="4">Outer membrane protein beta-barrel domain-containing protein</fullName>
    </recommendedName>
</protein>
<evidence type="ECO:0000313" key="3">
    <source>
        <dbReference type="Proteomes" id="UP000236641"/>
    </source>
</evidence>
<keyword evidence="1" id="KW-0732">Signal</keyword>
<gene>
    <name evidence="2" type="ORF">C1T31_07190</name>
</gene>
<comment type="caution">
    <text evidence="2">The sequence shown here is derived from an EMBL/GenBank/DDBJ whole genome shotgun (WGS) entry which is preliminary data.</text>
</comment>
<name>A0A2K1DZ44_9FLAO</name>
<dbReference type="OrthoDB" id="1367362at2"/>
<proteinExistence type="predicted"/>
<dbReference type="AlphaFoldDB" id="A0A2K1DZ44"/>
<dbReference type="RefSeq" id="WP_103051820.1">
    <property type="nucleotide sequence ID" value="NZ_POWF01000003.1"/>
</dbReference>
<dbReference type="EMBL" id="POWF01000003">
    <property type="protein sequence ID" value="PNQ73297.1"/>
    <property type="molecule type" value="Genomic_DNA"/>
</dbReference>
<keyword evidence="3" id="KW-1185">Reference proteome</keyword>
<evidence type="ECO:0008006" key="4">
    <source>
        <dbReference type="Google" id="ProtNLM"/>
    </source>
</evidence>
<evidence type="ECO:0000313" key="2">
    <source>
        <dbReference type="EMBL" id="PNQ73297.1"/>
    </source>
</evidence>
<sequence length="192" mass="22300">MNKYFFIALFFVSSLASSQSVNLDTDVPWTIGIGVNIVDNDGFRFDKPFDTNNWNFKNPLSINVERKWRDFLSTNLAITLNKLTKDNKQNNGYLTESSNLFALDLTGRFIFDQYIWEQNPRIDPFEGYALLGVGYTSVLNTDSIMLDVGLGFNFWLYEDIGLRLQTMGKFGFNDNQYLKNYIQHTAEFIIRF</sequence>
<dbReference type="Gene3D" id="2.40.160.20">
    <property type="match status" value="1"/>
</dbReference>
<reference evidence="2 3" key="1">
    <citation type="submission" date="2018-01" db="EMBL/GenBank/DDBJ databases">
        <title>The draft genome of Hanstruepera neustonica JCM19743.</title>
        <authorList>
            <person name="He R.-H."/>
            <person name="Du Z.-J."/>
        </authorList>
    </citation>
    <scope>NUCLEOTIDE SEQUENCE [LARGE SCALE GENOMIC DNA]</scope>
    <source>
        <strain evidence="2 3">JCM19743</strain>
    </source>
</reference>
<accession>A0A2K1DZ44</accession>
<organism evidence="2 3">
    <name type="scientific">Hanstruepera neustonica</name>
    <dbReference type="NCBI Taxonomy" id="1445657"/>
    <lineage>
        <taxon>Bacteria</taxon>
        <taxon>Pseudomonadati</taxon>
        <taxon>Bacteroidota</taxon>
        <taxon>Flavobacteriia</taxon>
        <taxon>Flavobacteriales</taxon>
        <taxon>Flavobacteriaceae</taxon>
        <taxon>Hanstruepera</taxon>
    </lineage>
</organism>